<dbReference type="EMBL" id="LQPZ01000047">
    <property type="protein sequence ID" value="ORW99433.1"/>
    <property type="molecule type" value="Genomic_DNA"/>
</dbReference>
<name>A0A1X2EEU0_9MYCO</name>
<dbReference type="STRING" id="1798.AWC30_16425"/>
<dbReference type="PANTHER" id="PTHR41252:SF1">
    <property type="entry name" value="BLR2505 PROTEIN"/>
    <property type="match status" value="1"/>
</dbReference>
<dbReference type="InterPro" id="IPR037401">
    <property type="entry name" value="SnoaL-like"/>
</dbReference>
<gene>
    <name evidence="2" type="ORF">AWC30_16425</name>
</gene>
<evidence type="ECO:0000313" key="3">
    <source>
        <dbReference type="Proteomes" id="UP000193090"/>
    </source>
</evidence>
<keyword evidence="3" id="KW-1185">Reference proteome</keyword>
<dbReference type="Pfam" id="PF12680">
    <property type="entry name" value="SnoaL_2"/>
    <property type="match status" value="1"/>
</dbReference>
<reference evidence="2 3" key="1">
    <citation type="submission" date="2016-01" db="EMBL/GenBank/DDBJ databases">
        <title>The new phylogeny of the genus Mycobacterium.</title>
        <authorList>
            <person name="Tarcisio F."/>
            <person name="Conor M."/>
            <person name="Antonella G."/>
            <person name="Elisabetta G."/>
            <person name="Giulia F.S."/>
            <person name="Sara T."/>
            <person name="Anna F."/>
            <person name="Clotilde B."/>
            <person name="Roberto B."/>
            <person name="Veronica D.S."/>
            <person name="Fabio R."/>
            <person name="Monica P."/>
            <person name="Olivier J."/>
            <person name="Enrico T."/>
            <person name="Nicola S."/>
        </authorList>
    </citation>
    <scope>NUCLEOTIDE SEQUENCE [LARGE SCALE GENOMIC DNA]</scope>
    <source>
        <strain evidence="2 3">DSM 44153</strain>
    </source>
</reference>
<dbReference type="AlphaFoldDB" id="A0A1X2EEU0"/>
<organism evidence="2 3">
    <name type="scientific">Mycolicibacillus trivialis</name>
    <dbReference type="NCBI Taxonomy" id="1798"/>
    <lineage>
        <taxon>Bacteria</taxon>
        <taxon>Bacillati</taxon>
        <taxon>Actinomycetota</taxon>
        <taxon>Actinomycetes</taxon>
        <taxon>Mycobacteriales</taxon>
        <taxon>Mycobacteriaceae</taxon>
        <taxon>Mycolicibacillus</taxon>
    </lineage>
</organism>
<dbReference type="Proteomes" id="UP000193090">
    <property type="component" value="Unassembled WGS sequence"/>
</dbReference>
<comment type="caution">
    <text evidence="2">The sequence shown here is derived from an EMBL/GenBank/DDBJ whole genome shotgun (WGS) entry which is preliminary data.</text>
</comment>
<dbReference type="InterPro" id="IPR032710">
    <property type="entry name" value="NTF2-like_dom_sf"/>
</dbReference>
<dbReference type="Gene3D" id="3.10.450.50">
    <property type="match status" value="1"/>
</dbReference>
<dbReference type="RefSeq" id="WP_085111290.1">
    <property type="nucleotide sequence ID" value="NZ_JACKSN010000183.1"/>
</dbReference>
<feature type="domain" description="SnoaL-like" evidence="1">
    <location>
        <begin position="7"/>
        <end position="111"/>
    </location>
</feature>
<protein>
    <recommendedName>
        <fullName evidence="1">SnoaL-like domain-containing protein</fullName>
    </recommendedName>
</protein>
<evidence type="ECO:0000259" key="1">
    <source>
        <dbReference type="Pfam" id="PF12680"/>
    </source>
</evidence>
<dbReference type="PANTHER" id="PTHR41252">
    <property type="entry name" value="BLR2505 PROTEIN"/>
    <property type="match status" value="1"/>
</dbReference>
<accession>A0A1X2EEU0</accession>
<sequence length="126" mass="13737">MSHTDTVKKAYEMFHAGDVAGMKDLFADDAVWHSSDEVPLGGALHGSDAIIDMMTRIPEYWTSVILEPNTYLEAGERVVALGTQRFTNAQGTAETPFAQVLEFDGSGKVVRSDLFGDTAKIARLQT</sequence>
<dbReference type="SUPFAM" id="SSF54427">
    <property type="entry name" value="NTF2-like"/>
    <property type="match status" value="1"/>
</dbReference>
<dbReference type="CDD" id="cd00531">
    <property type="entry name" value="NTF2_like"/>
    <property type="match status" value="1"/>
</dbReference>
<evidence type="ECO:0000313" key="2">
    <source>
        <dbReference type="EMBL" id="ORW99433.1"/>
    </source>
</evidence>
<proteinExistence type="predicted"/>
<dbReference type="OrthoDB" id="5176305at2"/>